<sequence length="251" mass="25169">MRARMVATAFAALLAGAASPAVAAPAIVGGAAADQSYPFIVSLQNNSGRPFCGGSLIAPDWVVTAAHCVKDKSPAALTLRAGSNDHTQGGEVVTAAKIVANPGYQSNQAGGDIALVKLAAPAAAAPVAVGTAAAVGTKTRLLGWGQTCPTQACGQDPVVLQQLDTSIVEPSRCVADFDEAHELCTDNPGGTAGSCYGDSGGPELVRADDRWQVLGVTSRPGNDGDTCASSPSIYTSAVAYSGWLNDTVKAG</sequence>
<dbReference type="GO" id="GO:0008233">
    <property type="term" value="F:peptidase activity"/>
    <property type="evidence" value="ECO:0007669"/>
    <property type="project" value="UniProtKB-KW"/>
</dbReference>
<dbReference type="GO" id="GO:0006508">
    <property type="term" value="P:proteolysis"/>
    <property type="evidence" value="ECO:0007669"/>
    <property type="project" value="UniProtKB-KW"/>
</dbReference>
<dbReference type="InterPro" id="IPR043504">
    <property type="entry name" value="Peptidase_S1_PA_chymotrypsin"/>
</dbReference>
<protein>
    <submittedName>
        <fullName evidence="5">Serine protease</fullName>
    </submittedName>
</protein>
<dbReference type="PANTHER" id="PTHR24276:SF98">
    <property type="entry name" value="FI18310P1-RELATED"/>
    <property type="match status" value="1"/>
</dbReference>
<dbReference type="InterPro" id="IPR018114">
    <property type="entry name" value="TRYPSIN_HIS"/>
</dbReference>
<comment type="caution">
    <text evidence="5">The sequence shown here is derived from an EMBL/GenBank/DDBJ whole genome shotgun (WGS) entry which is preliminary data.</text>
</comment>
<dbReference type="Proteomes" id="UP001501116">
    <property type="component" value="Unassembled WGS sequence"/>
</dbReference>
<keyword evidence="6" id="KW-1185">Reference proteome</keyword>
<reference evidence="5 6" key="1">
    <citation type="journal article" date="2019" name="Int. J. Syst. Evol. Microbiol.">
        <title>The Global Catalogue of Microorganisms (GCM) 10K type strain sequencing project: providing services to taxonomists for standard genome sequencing and annotation.</title>
        <authorList>
            <consortium name="The Broad Institute Genomics Platform"/>
            <consortium name="The Broad Institute Genome Sequencing Center for Infectious Disease"/>
            <person name="Wu L."/>
            <person name="Ma J."/>
        </authorList>
    </citation>
    <scope>NUCLEOTIDE SEQUENCE [LARGE SCALE GENOMIC DNA]</scope>
    <source>
        <strain evidence="5 6">JCM 14545</strain>
    </source>
</reference>
<evidence type="ECO:0000256" key="2">
    <source>
        <dbReference type="ARBA" id="ARBA00023157"/>
    </source>
</evidence>
<evidence type="ECO:0000313" key="6">
    <source>
        <dbReference type="Proteomes" id="UP001501116"/>
    </source>
</evidence>
<organism evidence="5 6">
    <name type="scientific">Amycolatopsis minnesotensis</name>
    <dbReference type="NCBI Taxonomy" id="337894"/>
    <lineage>
        <taxon>Bacteria</taxon>
        <taxon>Bacillati</taxon>
        <taxon>Actinomycetota</taxon>
        <taxon>Actinomycetes</taxon>
        <taxon>Pseudonocardiales</taxon>
        <taxon>Pseudonocardiaceae</taxon>
        <taxon>Amycolatopsis</taxon>
    </lineage>
</organism>
<dbReference type="InterPro" id="IPR009003">
    <property type="entry name" value="Peptidase_S1_PA"/>
</dbReference>
<feature type="chain" id="PRO_5047394993" evidence="3">
    <location>
        <begin position="24"/>
        <end position="251"/>
    </location>
</feature>
<dbReference type="EMBL" id="BAAANN010000014">
    <property type="protein sequence ID" value="GAA1963599.1"/>
    <property type="molecule type" value="Genomic_DNA"/>
</dbReference>
<dbReference type="PRINTS" id="PR00722">
    <property type="entry name" value="CHYMOTRYPSIN"/>
</dbReference>
<feature type="domain" description="Peptidase S1" evidence="4">
    <location>
        <begin position="27"/>
        <end position="249"/>
    </location>
</feature>
<evidence type="ECO:0000313" key="5">
    <source>
        <dbReference type="EMBL" id="GAA1963599.1"/>
    </source>
</evidence>
<gene>
    <name evidence="5" type="ORF">GCM10009754_38890</name>
</gene>
<dbReference type="InterPro" id="IPR001254">
    <property type="entry name" value="Trypsin_dom"/>
</dbReference>
<accession>A0ABN2R4W5</accession>
<dbReference type="RefSeq" id="WP_344420284.1">
    <property type="nucleotide sequence ID" value="NZ_BAAANN010000014.1"/>
</dbReference>
<evidence type="ECO:0000259" key="4">
    <source>
        <dbReference type="PROSITE" id="PS50240"/>
    </source>
</evidence>
<dbReference type="InterPro" id="IPR001314">
    <property type="entry name" value="Peptidase_S1A"/>
</dbReference>
<dbReference type="SMART" id="SM00020">
    <property type="entry name" value="Tryp_SPc"/>
    <property type="match status" value="1"/>
</dbReference>
<name>A0ABN2R4W5_9PSEU</name>
<dbReference type="PANTHER" id="PTHR24276">
    <property type="entry name" value="POLYSERASE-RELATED"/>
    <property type="match status" value="1"/>
</dbReference>
<dbReference type="Gene3D" id="2.40.10.10">
    <property type="entry name" value="Trypsin-like serine proteases"/>
    <property type="match status" value="1"/>
</dbReference>
<dbReference type="InterPro" id="IPR050430">
    <property type="entry name" value="Peptidase_S1"/>
</dbReference>
<feature type="signal peptide" evidence="3">
    <location>
        <begin position="1"/>
        <end position="23"/>
    </location>
</feature>
<dbReference type="CDD" id="cd00190">
    <property type="entry name" value="Tryp_SPc"/>
    <property type="match status" value="1"/>
</dbReference>
<keyword evidence="5" id="KW-0645">Protease</keyword>
<dbReference type="SUPFAM" id="SSF50494">
    <property type="entry name" value="Trypsin-like serine proteases"/>
    <property type="match status" value="1"/>
</dbReference>
<proteinExistence type="inferred from homology"/>
<keyword evidence="5" id="KW-0378">Hydrolase</keyword>
<evidence type="ECO:0000256" key="3">
    <source>
        <dbReference type="SAM" id="SignalP"/>
    </source>
</evidence>
<keyword evidence="3" id="KW-0732">Signal</keyword>
<comment type="similarity">
    <text evidence="1">Belongs to the peptidase S1 family.</text>
</comment>
<dbReference type="PROSITE" id="PS50240">
    <property type="entry name" value="TRYPSIN_DOM"/>
    <property type="match status" value="1"/>
</dbReference>
<dbReference type="PROSITE" id="PS00134">
    <property type="entry name" value="TRYPSIN_HIS"/>
    <property type="match status" value="1"/>
</dbReference>
<dbReference type="Pfam" id="PF00089">
    <property type="entry name" value="Trypsin"/>
    <property type="match status" value="1"/>
</dbReference>
<keyword evidence="2" id="KW-1015">Disulfide bond</keyword>
<evidence type="ECO:0000256" key="1">
    <source>
        <dbReference type="ARBA" id="ARBA00007664"/>
    </source>
</evidence>